<dbReference type="InterPro" id="IPR001647">
    <property type="entry name" value="HTH_TetR"/>
</dbReference>
<dbReference type="GO" id="GO:0000976">
    <property type="term" value="F:transcription cis-regulatory region binding"/>
    <property type="evidence" value="ECO:0007669"/>
    <property type="project" value="TreeGrafter"/>
</dbReference>
<reference evidence="6 7" key="1">
    <citation type="submission" date="2013-04" db="EMBL/GenBank/DDBJ databases">
        <title>Oceanicola sp. 22II1-22F33 Genome Sequencing.</title>
        <authorList>
            <person name="Lai Q."/>
            <person name="Li G."/>
            <person name="Shao Z."/>
        </authorList>
    </citation>
    <scope>NUCLEOTIDE SEQUENCE [LARGE SCALE GENOMIC DNA]</scope>
    <source>
        <strain evidence="6 7">22II1-22F33</strain>
    </source>
</reference>
<evidence type="ECO:0000256" key="3">
    <source>
        <dbReference type="ARBA" id="ARBA00023163"/>
    </source>
</evidence>
<evidence type="ECO:0000256" key="4">
    <source>
        <dbReference type="PROSITE-ProRule" id="PRU00335"/>
    </source>
</evidence>
<name>A0A225NG09_9RHOB</name>
<dbReference type="Proteomes" id="UP000215377">
    <property type="component" value="Unassembled WGS sequence"/>
</dbReference>
<evidence type="ECO:0000313" key="6">
    <source>
        <dbReference type="EMBL" id="OWU68750.1"/>
    </source>
</evidence>
<dbReference type="EMBL" id="AQQR01000019">
    <property type="protein sequence ID" value="OWU68750.1"/>
    <property type="molecule type" value="Genomic_DNA"/>
</dbReference>
<feature type="domain" description="HTH tetR-type" evidence="5">
    <location>
        <begin position="6"/>
        <end position="67"/>
    </location>
</feature>
<dbReference type="Pfam" id="PF00440">
    <property type="entry name" value="TetR_N"/>
    <property type="match status" value="1"/>
</dbReference>
<feature type="DNA-binding region" description="H-T-H motif" evidence="4">
    <location>
        <begin position="30"/>
        <end position="49"/>
    </location>
</feature>
<organism evidence="6 7">
    <name type="scientific">Marinibacterium profundimaris</name>
    <dbReference type="NCBI Taxonomy" id="1679460"/>
    <lineage>
        <taxon>Bacteria</taxon>
        <taxon>Pseudomonadati</taxon>
        <taxon>Pseudomonadota</taxon>
        <taxon>Alphaproteobacteria</taxon>
        <taxon>Rhodobacterales</taxon>
        <taxon>Paracoccaceae</taxon>
        <taxon>Marinibacterium</taxon>
    </lineage>
</organism>
<dbReference type="GO" id="GO:0003700">
    <property type="term" value="F:DNA-binding transcription factor activity"/>
    <property type="evidence" value="ECO:0007669"/>
    <property type="project" value="TreeGrafter"/>
</dbReference>
<keyword evidence="7" id="KW-1185">Reference proteome</keyword>
<evidence type="ECO:0000256" key="2">
    <source>
        <dbReference type="ARBA" id="ARBA00023125"/>
    </source>
</evidence>
<comment type="caution">
    <text evidence="6">The sequence shown here is derived from an EMBL/GenBank/DDBJ whole genome shotgun (WGS) entry which is preliminary data.</text>
</comment>
<gene>
    <name evidence="6" type="ORF">ATO3_23715</name>
</gene>
<dbReference type="AlphaFoldDB" id="A0A225NG09"/>
<evidence type="ECO:0000313" key="7">
    <source>
        <dbReference type="Proteomes" id="UP000215377"/>
    </source>
</evidence>
<dbReference type="PANTHER" id="PTHR30055:SF234">
    <property type="entry name" value="HTH-TYPE TRANSCRIPTIONAL REGULATOR BETI"/>
    <property type="match status" value="1"/>
</dbReference>
<accession>A0A225NG09</accession>
<dbReference type="PANTHER" id="PTHR30055">
    <property type="entry name" value="HTH-TYPE TRANSCRIPTIONAL REGULATOR RUTR"/>
    <property type="match status" value="1"/>
</dbReference>
<dbReference type="Gene3D" id="1.10.357.10">
    <property type="entry name" value="Tetracycline Repressor, domain 2"/>
    <property type="match status" value="1"/>
</dbReference>
<protein>
    <submittedName>
        <fullName evidence="6">TetR family transcriptional regulator</fullName>
    </submittedName>
</protein>
<proteinExistence type="predicted"/>
<evidence type="ECO:0000259" key="5">
    <source>
        <dbReference type="PROSITE" id="PS50977"/>
    </source>
</evidence>
<dbReference type="OrthoDB" id="9805134at2"/>
<dbReference type="InterPro" id="IPR009057">
    <property type="entry name" value="Homeodomain-like_sf"/>
</dbReference>
<evidence type="ECO:0000256" key="1">
    <source>
        <dbReference type="ARBA" id="ARBA00023015"/>
    </source>
</evidence>
<dbReference type="SUPFAM" id="SSF48498">
    <property type="entry name" value="Tetracyclin repressor-like, C-terminal domain"/>
    <property type="match status" value="1"/>
</dbReference>
<keyword evidence="2 4" id="KW-0238">DNA-binding</keyword>
<dbReference type="SUPFAM" id="SSF46689">
    <property type="entry name" value="Homeodomain-like"/>
    <property type="match status" value="1"/>
</dbReference>
<dbReference type="InterPro" id="IPR036271">
    <property type="entry name" value="Tet_transcr_reg_TetR-rel_C_sf"/>
</dbReference>
<dbReference type="PROSITE" id="PS50977">
    <property type="entry name" value="HTH_TETR_2"/>
    <property type="match status" value="1"/>
</dbReference>
<keyword evidence="3" id="KW-0804">Transcription</keyword>
<dbReference type="InterPro" id="IPR050109">
    <property type="entry name" value="HTH-type_TetR-like_transc_reg"/>
</dbReference>
<sequence>MSSDNPDTRTRILTATWTLLEAAAPGKPVRMADVAKAAGISRQAVYLHFPTRAELLSAVTRHVDEVKDIDSRLAASRAAPTGRARLDAFVQAWGDYIPEIQGMARALMAMRDTDAEARAAWDDRMAAVREGCAAAARALEQDGDLRADLDVTTATDLLTALLSVETWRQLREGCGWEQDAYVRCMQRLAAQALMG</sequence>
<keyword evidence="1" id="KW-0805">Transcription regulation</keyword>